<proteinExistence type="predicted"/>
<evidence type="ECO:0000256" key="2">
    <source>
        <dbReference type="ARBA" id="ARBA00022723"/>
    </source>
</evidence>
<dbReference type="InterPro" id="IPR004155">
    <property type="entry name" value="PBS_lyase_HEAT"/>
</dbReference>
<dbReference type="InterPro" id="IPR011989">
    <property type="entry name" value="ARM-like"/>
</dbReference>
<reference evidence="6 7" key="1">
    <citation type="submission" date="2018-06" db="EMBL/GenBank/DDBJ databases">
        <title>Genomic Encyclopedia of Archaeal and Bacterial Type Strains, Phase II (KMG-II): from individual species to whole genera.</title>
        <authorList>
            <person name="Goeker M."/>
        </authorList>
    </citation>
    <scope>NUCLEOTIDE SEQUENCE [LARGE SCALE GENOMIC DNA]</scope>
    <source>
        <strain evidence="6 7">DSM 21851</strain>
    </source>
</reference>
<dbReference type="Pfam" id="PF00034">
    <property type="entry name" value="Cytochrom_C"/>
    <property type="match status" value="1"/>
</dbReference>
<keyword evidence="7" id="KW-1185">Reference proteome</keyword>
<dbReference type="Pfam" id="PF13646">
    <property type="entry name" value="HEAT_2"/>
    <property type="match status" value="1"/>
</dbReference>
<dbReference type="InterPro" id="IPR016024">
    <property type="entry name" value="ARM-type_fold"/>
</dbReference>
<dbReference type="InterPro" id="IPR013427">
    <property type="entry name" value="Haem-bd_dom_put"/>
</dbReference>
<evidence type="ECO:0000313" key="6">
    <source>
        <dbReference type="EMBL" id="RAJ91116.1"/>
    </source>
</evidence>
<sequence length="1054" mass="115542">MLMSILSKTSLRARRCIQKGSILLAGVCLLGSTEKPSNETLGFQVPEGFTIERAVASERLSYPMFASFDGIGRLFVFESTGPNVMGTEKMLSEPSYQIRLLEDLDEDGQFEKSRIFAKNIPFPKGGVYYRGSLYVAESPNLVKYTDTDNDGAADQKQVILTGWTLNANGATLGGPFFGPDGWLYLTDARRGFNITTKEGQPLKGKSARIWRCRPDGSGLESMSGGGFDNSIEIAFMPSGETIGTMTYFVDPQDGQRDALMHWVEGGTYPKPNAVIAEDGLKLTGDLMPVMTKMPRVAPSGLMRYRAAGFGREFQDNLFNAEFNTGRIMRHRVLPDGASYKTVDEIFMKSFSGDSHPTDVLQDADGSLLVVITGGWFIEGCPLSRVAKPEVQGGIYRIRKTGAARPKDAWGKKLALAQQTPPDLIKYLTDPRPVVRDNALEQLILRGNSAVNPLLHALPVLKDDEVRAAVVFALSRINTPTAWNGVRKALNDKSPTVRTAAVRVLGLHKDQPSVEKLIHLVQTDAPPVRRQAATALGQIGDLKAVPALLSAAASQRDRFVNHAIIHSLILLRDTDALVKALDSPSAKTKIAALIALDQTDGSPLQKPYLAAALTATDTELKSTGIWIASRHPEWSDMVIRFLEKSLNDRTLSDTDAGLVRELMLASIHEPSLQNFVAAQLANPETTDARKILLLDVMANCSLKKLPDAWVTAVGQQIQRSEGTVFAHLLGLIESRGIQSLNRDLDQIVRDEKKPFDFRLKALSARIMSSPILSDQEFQFLLKYSGRTFDSPVRQQAVRLLNRAALTNDQLLVIAHTQIGQTDAFLLPALLGAFEGNQDEQVGRELMTALQAVSGHLDNVPEQDFQNLLKTFPASVQAMAVPLLAKLQTLHAERLAHLNTLKTKLKDGDVGEGRKLFYGKASCYTCHAVGAEGGRFGPDLTNIGEIRSQHDILEAIVYPSASFAREYETFRIVTKTASYTGIIKEQLPESVVIEIGPAPGVRIARSEITAIEPQTLSMMPPGLDQQLNPAEMAHLVAFLEALPYRLDRMIQASQKK</sequence>
<dbReference type="InterPro" id="IPR036909">
    <property type="entry name" value="Cyt_c-like_dom_sf"/>
</dbReference>
<dbReference type="EMBL" id="QLMC01000009">
    <property type="protein sequence ID" value="RAJ91116.1"/>
    <property type="molecule type" value="Genomic_DNA"/>
</dbReference>
<keyword evidence="1 4" id="KW-0349">Heme</keyword>
<dbReference type="SUPFAM" id="SSF48371">
    <property type="entry name" value="ARM repeat"/>
    <property type="match status" value="1"/>
</dbReference>
<feature type="domain" description="Cytochrome c" evidence="5">
    <location>
        <begin position="906"/>
        <end position="1041"/>
    </location>
</feature>
<dbReference type="GO" id="GO:0020037">
    <property type="term" value="F:heme binding"/>
    <property type="evidence" value="ECO:0007669"/>
    <property type="project" value="InterPro"/>
</dbReference>
<dbReference type="PANTHER" id="PTHR33546:SF1">
    <property type="entry name" value="LARGE, MULTIFUNCTIONAL SECRETED PROTEIN"/>
    <property type="match status" value="1"/>
</dbReference>
<dbReference type="SUPFAM" id="SSF46626">
    <property type="entry name" value="Cytochrome c"/>
    <property type="match status" value="1"/>
</dbReference>
<dbReference type="GO" id="GO:0046872">
    <property type="term" value="F:metal ion binding"/>
    <property type="evidence" value="ECO:0007669"/>
    <property type="project" value="UniProtKB-KW"/>
</dbReference>
<dbReference type="NCBIfam" id="TIGR02604">
    <property type="entry name" value="Piru_Ver_Nterm"/>
    <property type="match status" value="1"/>
</dbReference>
<evidence type="ECO:0000256" key="1">
    <source>
        <dbReference type="ARBA" id="ARBA00022617"/>
    </source>
</evidence>
<dbReference type="Pfam" id="PF23500">
    <property type="entry name" value="DUF7133"/>
    <property type="match status" value="1"/>
</dbReference>
<keyword evidence="2 4" id="KW-0479">Metal-binding</keyword>
<organism evidence="6 7">
    <name type="scientific">Larkinella arboricola</name>
    <dbReference type="NCBI Taxonomy" id="643671"/>
    <lineage>
        <taxon>Bacteria</taxon>
        <taxon>Pseudomonadati</taxon>
        <taxon>Bacteroidota</taxon>
        <taxon>Cytophagia</taxon>
        <taxon>Cytophagales</taxon>
        <taxon>Spirosomataceae</taxon>
        <taxon>Larkinella</taxon>
    </lineage>
</organism>
<dbReference type="InterPro" id="IPR055557">
    <property type="entry name" value="DUF7133"/>
</dbReference>
<evidence type="ECO:0000256" key="3">
    <source>
        <dbReference type="ARBA" id="ARBA00023004"/>
    </source>
</evidence>
<gene>
    <name evidence="6" type="ORF">LX87_05333</name>
</gene>
<dbReference type="Gene3D" id="2.120.10.30">
    <property type="entry name" value="TolB, C-terminal domain"/>
    <property type="match status" value="1"/>
</dbReference>
<dbReference type="InterPro" id="IPR009056">
    <property type="entry name" value="Cyt_c-like_dom"/>
</dbReference>
<dbReference type="OrthoDB" id="9808161at2"/>
<dbReference type="PANTHER" id="PTHR33546">
    <property type="entry name" value="LARGE, MULTIFUNCTIONAL SECRETED PROTEIN-RELATED"/>
    <property type="match status" value="1"/>
</dbReference>
<dbReference type="GO" id="GO:0009055">
    <property type="term" value="F:electron transfer activity"/>
    <property type="evidence" value="ECO:0007669"/>
    <property type="project" value="InterPro"/>
</dbReference>
<comment type="caution">
    <text evidence="6">The sequence shown here is derived from an EMBL/GenBank/DDBJ whole genome shotgun (WGS) entry which is preliminary data.</text>
</comment>
<dbReference type="SUPFAM" id="SSF63829">
    <property type="entry name" value="Calcium-dependent phosphotriesterase"/>
    <property type="match status" value="1"/>
</dbReference>
<evidence type="ECO:0000259" key="5">
    <source>
        <dbReference type="PROSITE" id="PS51007"/>
    </source>
</evidence>
<dbReference type="SMART" id="SM00567">
    <property type="entry name" value="EZ_HEAT"/>
    <property type="match status" value="3"/>
</dbReference>
<evidence type="ECO:0000256" key="4">
    <source>
        <dbReference type="PROSITE-ProRule" id="PRU00433"/>
    </source>
</evidence>
<dbReference type="InterPro" id="IPR013428">
    <property type="entry name" value="Membrane-bound_put_N"/>
</dbReference>
<dbReference type="InterPro" id="IPR011042">
    <property type="entry name" value="6-blade_b-propeller_TolB-like"/>
</dbReference>
<protein>
    <submittedName>
        <fullName evidence="6">Putative membrane-bound dehydrogenase-like protein</fullName>
    </submittedName>
</protein>
<evidence type="ECO:0000313" key="7">
    <source>
        <dbReference type="Proteomes" id="UP000248790"/>
    </source>
</evidence>
<dbReference type="Proteomes" id="UP000248790">
    <property type="component" value="Unassembled WGS sequence"/>
</dbReference>
<keyword evidence="3 4" id="KW-0408">Iron</keyword>
<dbReference type="Gene3D" id="1.10.760.10">
    <property type="entry name" value="Cytochrome c-like domain"/>
    <property type="match status" value="1"/>
</dbReference>
<accession>A0A327WLD2</accession>
<name>A0A327WLD2_LARAB</name>
<dbReference type="AlphaFoldDB" id="A0A327WLD2"/>
<dbReference type="Gene3D" id="1.25.10.10">
    <property type="entry name" value="Leucine-rich Repeat Variant"/>
    <property type="match status" value="1"/>
</dbReference>
<dbReference type="NCBIfam" id="TIGR02603">
    <property type="entry name" value="CxxCH_TIGR02603"/>
    <property type="match status" value="1"/>
</dbReference>
<dbReference type="PROSITE" id="PS51007">
    <property type="entry name" value="CYTC"/>
    <property type="match status" value="1"/>
</dbReference>